<sequence length="66" mass="7486">MIRRAKQLRTRLNWMGDIALWTGLVFCTALAGHACSDFNRREQERLERVHLDGVAVGATMCTKGRP</sequence>
<dbReference type="AlphaFoldDB" id="A0A0H2MCL0"/>
<dbReference type="Proteomes" id="UP000035170">
    <property type="component" value="Unassembled WGS sequence"/>
</dbReference>
<dbReference type="PATRIC" id="fig|34073.19.peg.4110"/>
<gene>
    <name evidence="1" type="ORF">VPARA_40140</name>
</gene>
<accession>A0A0H2MCL0</accession>
<dbReference type="RefSeq" id="WP_047785761.1">
    <property type="nucleotide sequence ID" value="NZ_JZWI01000021.1"/>
</dbReference>
<keyword evidence="2" id="KW-1185">Reference proteome</keyword>
<evidence type="ECO:0000313" key="1">
    <source>
        <dbReference type="EMBL" id="KLN54710.1"/>
    </source>
</evidence>
<dbReference type="EMBL" id="JZWI01000021">
    <property type="protein sequence ID" value="KLN54710.1"/>
    <property type="molecule type" value="Genomic_DNA"/>
</dbReference>
<protein>
    <submittedName>
        <fullName evidence="1">Uncharacterized protein</fullName>
    </submittedName>
</protein>
<name>A0A0H2MCL0_VARPD</name>
<comment type="caution">
    <text evidence="1">The sequence shown here is derived from an EMBL/GenBank/DDBJ whole genome shotgun (WGS) entry which is preliminary data.</text>
</comment>
<reference evidence="1 2" key="1">
    <citation type="submission" date="2015-03" db="EMBL/GenBank/DDBJ databases">
        <title>Genome sequence of Variovorax paradoxus TBEA6.</title>
        <authorList>
            <person name="Poehlein A."/>
            <person name="Schuldes J."/>
            <person name="Wuebbeler J.H."/>
            <person name="Hiessl S."/>
            <person name="Steinbuechel A."/>
            <person name="Daniel R."/>
        </authorList>
    </citation>
    <scope>NUCLEOTIDE SEQUENCE [LARGE SCALE GENOMIC DNA]</scope>
    <source>
        <strain evidence="1 2">TBEA6</strain>
    </source>
</reference>
<proteinExistence type="predicted"/>
<evidence type="ECO:0000313" key="2">
    <source>
        <dbReference type="Proteomes" id="UP000035170"/>
    </source>
</evidence>
<organism evidence="1 2">
    <name type="scientific">Variovorax paradoxus</name>
    <dbReference type="NCBI Taxonomy" id="34073"/>
    <lineage>
        <taxon>Bacteria</taxon>
        <taxon>Pseudomonadati</taxon>
        <taxon>Pseudomonadota</taxon>
        <taxon>Betaproteobacteria</taxon>
        <taxon>Burkholderiales</taxon>
        <taxon>Comamonadaceae</taxon>
        <taxon>Variovorax</taxon>
    </lineage>
</organism>